<comment type="caution">
    <text evidence="1">The sequence shown here is derived from an EMBL/GenBank/DDBJ whole genome shotgun (WGS) entry which is preliminary data.</text>
</comment>
<evidence type="ECO:0000313" key="2">
    <source>
        <dbReference type="Proteomes" id="UP001057279"/>
    </source>
</evidence>
<reference evidence="1" key="1">
    <citation type="submission" date="2022-03" db="EMBL/GenBank/DDBJ databases">
        <title>Genomic analyses of argali, domestic sheep and their hybrids provide insights into chromosomal evolution, heterosis and genetic basis of agronomic traits.</title>
        <authorList>
            <person name="Li M."/>
        </authorList>
    </citation>
    <scope>NUCLEOTIDE SEQUENCE</scope>
    <source>
        <strain evidence="1">F1 hybrid</strain>
    </source>
</reference>
<protein>
    <submittedName>
        <fullName evidence="1">Uncharacterized protein</fullName>
    </submittedName>
</protein>
<evidence type="ECO:0000313" key="1">
    <source>
        <dbReference type="EMBL" id="KAI4571738.1"/>
    </source>
</evidence>
<dbReference type="EMBL" id="CM043041">
    <property type="protein sequence ID" value="KAI4571738.1"/>
    <property type="molecule type" value="Genomic_DNA"/>
</dbReference>
<dbReference type="Proteomes" id="UP001057279">
    <property type="component" value="Linkage Group LG16"/>
</dbReference>
<organism evidence="1 2">
    <name type="scientific">Ovis ammon polii x Ovis aries</name>
    <dbReference type="NCBI Taxonomy" id="2918886"/>
    <lineage>
        <taxon>Eukaryota</taxon>
        <taxon>Metazoa</taxon>
        <taxon>Chordata</taxon>
        <taxon>Craniata</taxon>
        <taxon>Vertebrata</taxon>
        <taxon>Euteleostomi</taxon>
        <taxon>Mammalia</taxon>
        <taxon>Eutheria</taxon>
        <taxon>Laurasiatheria</taxon>
        <taxon>Artiodactyla</taxon>
        <taxon>Ruminantia</taxon>
        <taxon>Pecora</taxon>
        <taxon>Bovidae</taxon>
        <taxon>Caprinae</taxon>
        <taxon>Ovis</taxon>
    </lineage>
</organism>
<name>A0ACB9UK07_9CETA</name>
<proteinExistence type="predicted"/>
<keyword evidence="2" id="KW-1185">Reference proteome</keyword>
<accession>A0ACB9UK07</accession>
<gene>
    <name evidence="1" type="ORF">MJG53_013844</name>
</gene>
<sequence length="2063" mass="225941">MSLSVRPQRRLLSARVSRSQSFAGVLGSQERGPRSFPAFSPPGPPRKPPALSRVSKMFSVAHPAPKVPQPERLDLVYTALKRGLTAYLEVHQQEQEKLQGQIRESKRNSRLGFLYDLDKQVKSIERFLRRLEFHASKIDELYESYCVQRRLRDGAYNMVRAYSTGSPGSREARDSLAEATRGHREYTESMCLLESELEAQLGEFHLRMKGLAGFARLCVGDQYEIYMKYGRQRWKLRGRIESSGKQVWDSEETVFLPLLTEFLSIKVTELKGLANHVVVGSVSCETKDLFAALPQVVAVDINDLGTIKLSLEVTWSPFDKDDQPSAASTVNKSSTVTKRFSTYSQSPPDTPSLREQAFYNMLRRQEELENGTAWSLSSESSDDSSSPQLSGTARHSSAPRPLVQQPEPLPIQVAFRRAETSTSGPMDEEGAVAPALANGHAPYSRTLSHISEASVDAALAEASVEAADLESLVRGPSPPACPDPTHGEHPAPVPPALDAGSSATSPTLSTTGPAPSAHLGSANKTINSSSPELPTQTTTGSTSSAISPTHSAPSLTHSTTASTHKTVVSVLTATGPTPSTTGPVQTTTSPTHKPVLSPPTPAAPTPNTTDPVQTTASLSHTVTNLTQTVTSATNKPMVSTLITAVPTASATGSVQTTTSPTHTTTSPTHTTTSPTHTTTSPAHTAASPTHTTTSPTHTTASPTHTTTSPTHTTASPTYTTTGPTHTTASPTYTTTGPTHTTASPTYTTTGPTHTTASPTYTTTGPTHTTATTTPKAKMSTNTTTANAKDPVQTTSSPTHSVTSPTLITVSPSTFLDFAKLSSPSANTDPPHLGTDPLSGSYLASTPCTQADPISPSTSHPSPACSSWEHLTSPSPDPPEAICQSPSLLPSPLAPVPQHPDPKVARAAPAPVPGAAGGAGDRRLEEALGALMAALDDCRGQFPELQGLEQEVTRLESLLMQRQGLTRSRASSLSITVEHALESFSFLNEDEDEDNDSPGDRPPNSLAPGAEDSLDSPSARPLSTECPALDAALVQHLYHCSRLLLKLGTFGPLRCQEAWALERLLREARVFEAVCELSRRWEMPATSAQEVVQFSASRPGFLTFWDQCTEGLSPFICPVERVLLTFCNQYSARLSLRQTGLAEAVCVKFLEDALGQKLPRSQAGPEEQLTIFQFWSYVEALDCSSMEAYVTETAEEVLLVRNLNSDDQAIVLKALRLAPEGRLQRDGLRALSSLLVHGNNKVMAAVSTQLRSLSLGPAFRERALLCFLDQLEDEDVQTRVAGCLALGCIKAPEGIEPLVYLCQTDTEAVREAARQSLQQCDLISHQISVNYLDSKGEMEGEAVEAIVEESETFIKGKERKTYQRRREGGQEEDACHLPQNQTDGGEVVQDVNSSVQMVMMEQLDPTLLQMKTEVMEGAVAPEAEAAVDDTQIITLQVVNMEEQPINIGELQLVQVPVPVTVPVATTSVEELQGAYENEVSKEGLAESEPVICHTLPLPEGFQVVKVGANGEVETLEQGELPPQEDPSWQKDPDYQPPAKKTKKTKKSKLRYTEEGKDVDVSVYDFEEEQQEGLLSEVNAEKVVGNMKPPKPTKIKKKGVKKTFQCELCSYTCPRRSNLDRHMKSHTDERPHKCHLCGRAFRTVTLLRNHLNTHTGTRPHKCPDCDMAFVTSGELVRHRRYKHTHEKPFKCSMCDYASVEVSKLKRHIRSHTGERPFQCSLCSYASRDTYKLKRHMRTHSGEKPYECYICHARFTQSGTMKMHILQKHTENVAKFHCPHCDTVIARKSDLGVHLRKQHSYIEQGKKCRYCDAVFHERYALIQHQKSHKNEKRFKCDQCDYACRQERHMIMHKRTHTGEKPYACSHCDKTFRQKQLLDMHFKRYHDPNFVPAAFVCSKCGKTFTRRNTMARHADNCAGPDGVEGENGGETKKSKRGRKRKMRSKKEDSSDSENAEPDLDDNEDEEEPAVEIEPEPEPQPVTPAPPPAKKRRGRPPGRTNQPKQTQPTAIIQVEDQNTGAIENIIVEVKKEPDAEPAEGEEEEAQPAATDAPNGDLTPEMILSMMDR</sequence>